<dbReference type="PANTHER" id="PTHR39201:SF1">
    <property type="entry name" value="FLAVODOXIN-LIKE DOMAIN-CONTAINING PROTEIN"/>
    <property type="match status" value="1"/>
</dbReference>
<evidence type="ECO:0000313" key="5">
    <source>
        <dbReference type="Proteomes" id="UP000823842"/>
    </source>
</evidence>
<dbReference type="PANTHER" id="PTHR39201">
    <property type="entry name" value="EXPORTED PROTEIN-RELATED"/>
    <property type="match status" value="1"/>
</dbReference>
<dbReference type="GO" id="GO:0016651">
    <property type="term" value="F:oxidoreductase activity, acting on NAD(P)H"/>
    <property type="evidence" value="ECO:0007669"/>
    <property type="project" value="UniProtKB-ARBA"/>
</dbReference>
<dbReference type="NCBIfam" id="NF005389">
    <property type="entry name" value="PRK06934.1"/>
    <property type="match status" value="1"/>
</dbReference>
<feature type="domain" description="Flavodoxin-like" evidence="3">
    <location>
        <begin position="86"/>
        <end position="228"/>
    </location>
</feature>
<dbReference type="EMBL" id="DWYZ01000052">
    <property type="protein sequence ID" value="HJB27572.1"/>
    <property type="molecule type" value="Genomic_DNA"/>
</dbReference>
<keyword evidence="2" id="KW-0732">Signal</keyword>
<dbReference type="InterPro" id="IPR029039">
    <property type="entry name" value="Flavoprotein-like_sf"/>
</dbReference>
<feature type="compositionally biased region" description="Acidic residues" evidence="1">
    <location>
        <begin position="26"/>
        <end position="37"/>
    </location>
</feature>
<protein>
    <submittedName>
        <fullName evidence="4">Flavodoxin</fullName>
    </submittedName>
</protein>
<feature type="region of interest" description="Disordered" evidence="1">
    <location>
        <begin position="116"/>
        <end position="136"/>
    </location>
</feature>
<organism evidence="4 5">
    <name type="scientific">Candidatus Blautia faecavium</name>
    <dbReference type="NCBI Taxonomy" id="2838487"/>
    <lineage>
        <taxon>Bacteria</taxon>
        <taxon>Bacillati</taxon>
        <taxon>Bacillota</taxon>
        <taxon>Clostridia</taxon>
        <taxon>Lachnospirales</taxon>
        <taxon>Lachnospiraceae</taxon>
        <taxon>Blautia</taxon>
    </lineage>
</organism>
<dbReference type="Pfam" id="PF12682">
    <property type="entry name" value="Flavodoxin_4"/>
    <property type="match status" value="1"/>
</dbReference>
<feature type="compositionally biased region" description="Acidic residues" evidence="1">
    <location>
        <begin position="116"/>
        <end position="129"/>
    </location>
</feature>
<reference evidence="4" key="1">
    <citation type="journal article" date="2021" name="PeerJ">
        <title>Extensive microbial diversity within the chicken gut microbiome revealed by metagenomics and culture.</title>
        <authorList>
            <person name="Gilroy R."/>
            <person name="Ravi A."/>
            <person name="Getino M."/>
            <person name="Pursley I."/>
            <person name="Horton D.L."/>
            <person name="Alikhan N.F."/>
            <person name="Baker D."/>
            <person name="Gharbi K."/>
            <person name="Hall N."/>
            <person name="Watson M."/>
            <person name="Adriaenssens E.M."/>
            <person name="Foster-Nyarko E."/>
            <person name="Jarju S."/>
            <person name="Secka A."/>
            <person name="Antonio M."/>
            <person name="Oren A."/>
            <person name="Chaudhuri R.R."/>
            <person name="La Ragione R."/>
            <person name="Hildebrand F."/>
            <person name="Pallen M.J."/>
        </authorList>
    </citation>
    <scope>NUCLEOTIDE SEQUENCE</scope>
    <source>
        <strain evidence="4">ChiSjej1B19-5720</strain>
    </source>
</reference>
<name>A0A9D2LQP7_9FIRM</name>
<evidence type="ECO:0000256" key="2">
    <source>
        <dbReference type="SAM" id="SignalP"/>
    </source>
</evidence>
<dbReference type="Proteomes" id="UP000823842">
    <property type="component" value="Unassembled WGS sequence"/>
</dbReference>
<feature type="signal peptide" evidence="2">
    <location>
        <begin position="1"/>
        <end position="22"/>
    </location>
</feature>
<accession>A0A9D2LQP7</accession>
<reference evidence="4" key="2">
    <citation type="submission" date="2021-04" db="EMBL/GenBank/DDBJ databases">
        <authorList>
            <person name="Gilroy R."/>
        </authorList>
    </citation>
    <scope>NUCLEOTIDE SEQUENCE</scope>
    <source>
        <strain evidence="4">ChiSjej1B19-5720</strain>
    </source>
</reference>
<dbReference type="GO" id="GO:0010181">
    <property type="term" value="F:FMN binding"/>
    <property type="evidence" value="ECO:0007669"/>
    <property type="project" value="InterPro"/>
</dbReference>
<feature type="region of interest" description="Disordered" evidence="1">
    <location>
        <begin position="23"/>
        <end position="46"/>
    </location>
</feature>
<dbReference type="InterPro" id="IPR008254">
    <property type="entry name" value="Flavodoxin/NO_synth"/>
</dbReference>
<evidence type="ECO:0000313" key="4">
    <source>
        <dbReference type="EMBL" id="HJB27572.1"/>
    </source>
</evidence>
<dbReference type="AlphaFoldDB" id="A0A9D2LQP7"/>
<evidence type="ECO:0000256" key="1">
    <source>
        <dbReference type="SAM" id="MobiDB-lite"/>
    </source>
</evidence>
<evidence type="ECO:0000259" key="3">
    <source>
        <dbReference type="Pfam" id="PF12682"/>
    </source>
</evidence>
<sequence length="234" mass="25287">MKKNIVSLLLALTLSVPTAVYASSDDVSDSQQEETSQEGEAAGENAQSLSSNFLVVYFTYGENADLPEDVDASASASIQTVDDEVTGNTGAVARMISEAAKADLFSIRTVQKYPDNYDDTLDQAQDEQSQDTRPELETELESLDAYQTIFLGFPNWWGDMPMAVYSFLDDYDLSGKTLIPFVTSGGSGFSSTISEIESAEPEADVLEGLSLSSSEASDAEEVVEDWLDGLGYLQ</sequence>
<proteinExistence type="predicted"/>
<comment type="caution">
    <text evidence="4">The sequence shown here is derived from an EMBL/GenBank/DDBJ whole genome shotgun (WGS) entry which is preliminary data.</text>
</comment>
<dbReference type="Gene3D" id="3.40.50.360">
    <property type="match status" value="1"/>
</dbReference>
<feature type="chain" id="PRO_5039029557" evidence="2">
    <location>
        <begin position="23"/>
        <end position="234"/>
    </location>
</feature>
<gene>
    <name evidence="4" type="ORF">IAA06_02125</name>
</gene>
<dbReference type="SUPFAM" id="SSF52218">
    <property type="entry name" value="Flavoproteins"/>
    <property type="match status" value="1"/>
</dbReference>